<organism evidence="4 5">
    <name type="scientific">Megaselia scalaris</name>
    <name type="common">Humpbacked fly</name>
    <name type="synonym">Phora scalaris</name>
    <dbReference type="NCBI Taxonomy" id="36166"/>
    <lineage>
        <taxon>Eukaryota</taxon>
        <taxon>Metazoa</taxon>
        <taxon>Ecdysozoa</taxon>
        <taxon>Arthropoda</taxon>
        <taxon>Hexapoda</taxon>
        <taxon>Insecta</taxon>
        <taxon>Pterygota</taxon>
        <taxon>Neoptera</taxon>
        <taxon>Endopterygota</taxon>
        <taxon>Diptera</taxon>
        <taxon>Brachycera</taxon>
        <taxon>Muscomorpha</taxon>
        <taxon>Platypezoidea</taxon>
        <taxon>Phoridae</taxon>
        <taxon>Megaseliini</taxon>
        <taxon>Megaselia</taxon>
    </lineage>
</organism>
<feature type="domain" description="EB" evidence="3">
    <location>
        <begin position="57"/>
        <end position="102"/>
    </location>
</feature>
<name>T1GEV6_MEGSC</name>
<keyword evidence="5" id="KW-1185">Reference proteome</keyword>
<dbReference type="EMBL" id="CAQQ02108211">
    <property type="status" value="NOT_ANNOTATED_CDS"/>
    <property type="molecule type" value="Genomic_DNA"/>
</dbReference>
<dbReference type="PANTHER" id="PTHR39069:SF8">
    <property type="entry name" value="FI17111P1"/>
    <property type="match status" value="1"/>
</dbReference>
<reference evidence="5" key="1">
    <citation type="submission" date="2013-02" db="EMBL/GenBank/DDBJ databases">
        <authorList>
            <person name="Hughes D."/>
        </authorList>
    </citation>
    <scope>NUCLEOTIDE SEQUENCE</scope>
    <source>
        <strain>Durham</strain>
        <strain evidence="5">NC isolate 2 -- Noor lab</strain>
    </source>
</reference>
<dbReference type="Pfam" id="PF01683">
    <property type="entry name" value="EB"/>
    <property type="match status" value="1"/>
</dbReference>
<protein>
    <recommendedName>
        <fullName evidence="3">EB domain-containing protein</fullName>
    </recommendedName>
</protein>
<evidence type="ECO:0000256" key="2">
    <source>
        <dbReference type="SAM" id="SignalP"/>
    </source>
</evidence>
<proteinExistence type="predicted"/>
<dbReference type="AlphaFoldDB" id="T1GEV6"/>
<evidence type="ECO:0000256" key="1">
    <source>
        <dbReference type="SAM" id="MobiDB-lite"/>
    </source>
</evidence>
<feature type="chain" id="PRO_5004588228" description="EB domain-containing protein" evidence="2">
    <location>
        <begin position="19"/>
        <end position="250"/>
    </location>
</feature>
<reference evidence="4" key="2">
    <citation type="submission" date="2015-06" db="UniProtKB">
        <authorList>
            <consortium name="EnsemblMetazoa"/>
        </authorList>
    </citation>
    <scope>IDENTIFICATION</scope>
</reference>
<dbReference type="PANTHER" id="PTHR39069">
    <property type="entry name" value="ECDYSONE-INDUCIBLE GENE E1, ISOFORM A"/>
    <property type="match status" value="1"/>
</dbReference>
<dbReference type="STRING" id="36166.T1GEV6"/>
<evidence type="ECO:0000259" key="3">
    <source>
        <dbReference type="Pfam" id="PF01683"/>
    </source>
</evidence>
<feature type="region of interest" description="Disordered" evidence="1">
    <location>
        <begin position="211"/>
        <end position="250"/>
    </location>
</feature>
<sequence length="250" mass="27809">MTIIYFVVLSSLLVLVKGSIWPCEGNESCTATNSYCLLEEGKCACNNFEQIFSTNFEKCLPAVLYGDKCEDSNQCNLMPSGASCKEGVCQCQDGFTYVRGKCRKLSLLNDHCDENIDCYFGYDRQSVVCRANKCSCADGYYERYNDICRRKSMALNEACVVDLDCDIENGNGAKCENFKCILPSNNKRKESKEIAVQTSIDEIQLKTIVESQSDYSSTSPDENRTSASITSFTSQSNSIPINENENGNSK</sequence>
<dbReference type="Proteomes" id="UP000015102">
    <property type="component" value="Unassembled WGS sequence"/>
</dbReference>
<keyword evidence="2" id="KW-0732">Signal</keyword>
<dbReference type="EnsemblMetazoa" id="MESCA001877-RA">
    <property type="protein sequence ID" value="MESCA001877-PA"/>
    <property type="gene ID" value="MESCA001877"/>
</dbReference>
<dbReference type="InterPro" id="IPR006149">
    <property type="entry name" value="EB_dom"/>
</dbReference>
<evidence type="ECO:0000313" key="5">
    <source>
        <dbReference type="Proteomes" id="UP000015102"/>
    </source>
</evidence>
<dbReference type="HOGENOM" id="CLU_1113705_0_0_1"/>
<dbReference type="EMBL" id="CAQQ02108212">
    <property type="status" value="NOT_ANNOTATED_CDS"/>
    <property type="molecule type" value="Genomic_DNA"/>
</dbReference>
<feature type="signal peptide" evidence="2">
    <location>
        <begin position="1"/>
        <end position="18"/>
    </location>
</feature>
<accession>T1GEV6</accession>
<evidence type="ECO:0000313" key="4">
    <source>
        <dbReference type="EnsemblMetazoa" id="MESCA001877-PA"/>
    </source>
</evidence>